<dbReference type="Pfam" id="PF26449">
    <property type="entry name" value="DUF8128"/>
    <property type="match status" value="1"/>
</dbReference>
<dbReference type="SUPFAM" id="SSF52540">
    <property type="entry name" value="P-loop containing nucleoside triphosphate hydrolases"/>
    <property type="match status" value="1"/>
</dbReference>
<comment type="caution">
    <text evidence="3">The sequence shown here is derived from an EMBL/GenBank/DDBJ whole genome shotgun (WGS) entry which is preliminary data.</text>
</comment>
<proteinExistence type="predicted"/>
<dbReference type="Proteomes" id="UP000230683">
    <property type="component" value="Unassembled WGS sequence"/>
</dbReference>
<dbReference type="PANTHER" id="PTHR30121:SF11">
    <property type="entry name" value="AAA+ ATPASE DOMAIN-CONTAINING PROTEIN"/>
    <property type="match status" value="1"/>
</dbReference>
<dbReference type="AlphaFoldDB" id="A0A2M7X5P2"/>
<dbReference type="InterPro" id="IPR058441">
    <property type="entry name" value="DUF8128"/>
</dbReference>
<feature type="non-terminal residue" evidence="3">
    <location>
        <position position="585"/>
    </location>
</feature>
<dbReference type="InterPro" id="IPR051162">
    <property type="entry name" value="T4SS_component"/>
</dbReference>
<evidence type="ECO:0000259" key="1">
    <source>
        <dbReference type="Pfam" id="PF01935"/>
    </source>
</evidence>
<organism evidence="3 4">
    <name type="scientific">candidate division WWE3 bacterium CG_4_9_14_3_um_filter_34_6</name>
    <dbReference type="NCBI Taxonomy" id="1975079"/>
    <lineage>
        <taxon>Bacteria</taxon>
        <taxon>Katanobacteria</taxon>
    </lineage>
</organism>
<feature type="domain" description="DUF8128" evidence="2">
    <location>
        <begin position="9"/>
        <end position="279"/>
    </location>
</feature>
<dbReference type="Pfam" id="PF01935">
    <property type="entry name" value="DUF87"/>
    <property type="match status" value="1"/>
</dbReference>
<dbReference type="PANTHER" id="PTHR30121">
    <property type="entry name" value="UNCHARACTERIZED PROTEIN YJGR-RELATED"/>
    <property type="match status" value="1"/>
</dbReference>
<evidence type="ECO:0000313" key="4">
    <source>
        <dbReference type="Proteomes" id="UP000230683"/>
    </source>
</evidence>
<feature type="domain" description="Helicase HerA central" evidence="1">
    <location>
        <begin position="326"/>
        <end position="548"/>
    </location>
</feature>
<evidence type="ECO:0000313" key="3">
    <source>
        <dbReference type="EMBL" id="PJA41439.1"/>
    </source>
</evidence>
<accession>A0A2M7X5P2</accession>
<dbReference type="EMBL" id="PFWY01000009">
    <property type="protein sequence ID" value="PJA41439.1"/>
    <property type="molecule type" value="Genomic_DNA"/>
</dbReference>
<dbReference type="InterPro" id="IPR027417">
    <property type="entry name" value="P-loop_NTPase"/>
</dbReference>
<dbReference type="InterPro" id="IPR002789">
    <property type="entry name" value="HerA_central"/>
</dbReference>
<name>A0A2M7X5P2_UNCKA</name>
<evidence type="ECO:0000259" key="2">
    <source>
        <dbReference type="Pfam" id="PF26449"/>
    </source>
</evidence>
<gene>
    <name evidence="3" type="ORF">CO178_00165</name>
</gene>
<reference evidence="4" key="1">
    <citation type="submission" date="2017-09" db="EMBL/GenBank/DDBJ databases">
        <title>Depth-based differentiation of microbial function through sediment-hosted aquifers and enrichment of novel symbionts in the deep terrestrial subsurface.</title>
        <authorList>
            <person name="Probst A.J."/>
            <person name="Ladd B."/>
            <person name="Jarett J.K."/>
            <person name="Geller-Mcgrath D.E."/>
            <person name="Sieber C.M.K."/>
            <person name="Emerson J.B."/>
            <person name="Anantharaman K."/>
            <person name="Thomas B.C."/>
            <person name="Malmstrom R."/>
            <person name="Stieglmeier M."/>
            <person name="Klingl A."/>
            <person name="Woyke T."/>
            <person name="Ryan C.M."/>
            <person name="Banfield J.F."/>
        </authorList>
    </citation>
    <scope>NUCLEOTIDE SEQUENCE [LARGE SCALE GENOMIC DNA]</scope>
</reference>
<sequence>MNFLLIKIPRNNEYTYEQCLALISGLVSKENKKSFIPFIKSSKNNYSLNILSIKQMIYFVVGTEKENITHLKNQILAQYSKADLVEMENFGEFGDIDYEVVDVAELNLSSKKYLPIKTMVSFQDVDPISSILSGMSRSPDPAALFWLQIIISPAGKGWQKSAAARINSINNSEIKSQGMQTESSMIQEKLKYHGFKSNIRIITKSNIDTKSILNAFSIFSEPGGNSFKLKYPNFLTKRKLINAVKNHENYGTTNLLNTLELATIWHLPSGTINIPNIKWGKRLQLDAPEDLPIATENTTDEEKRDTTYIGKVDFKNNKHIFGIKSKDRLRHVYIVGKTGTGKSSFIDNMAIEDIRKGHGVAVLDPHGDAITHIMDYIPKNRINDVCYFNPADTEYEYPLNILEVENENQKELVVSGIIAIFYKLYHDSWGPRLEHILRNVLFTLVYSENQTLPDIVKILHDKKYRQKVLEQIDDPQIHQFWNKEFDSMTEKFMNEAISPILNKVGQFATSPIIRRIISHPKSKVKISELMDNKKIFLVDLSQGKIGEDNATLLGSMLITQIQIAAMNRAFQNEEDRVPFYLYVDE</sequence>
<dbReference type="Gene3D" id="3.40.50.300">
    <property type="entry name" value="P-loop containing nucleotide triphosphate hydrolases"/>
    <property type="match status" value="1"/>
</dbReference>
<protein>
    <submittedName>
        <fullName evidence="3">Uncharacterized protein</fullName>
    </submittedName>
</protein>